<keyword evidence="2" id="KW-1185">Reference proteome</keyword>
<dbReference type="EMBL" id="BQXU01000010">
    <property type="protein sequence ID" value="GKT44614.1"/>
    <property type="molecule type" value="Genomic_DNA"/>
</dbReference>
<evidence type="ECO:0000313" key="2">
    <source>
        <dbReference type="Proteomes" id="UP001055115"/>
    </source>
</evidence>
<dbReference type="GeneID" id="73325597"/>
<dbReference type="RefSeq" id="XP_049126964.1">
    <property type="nucleotide sequence ID" value="XM_049271007.1"/>
</dbReference>
<proteinExistence type="predicted"/>
<dbReference type="AlphaFoldDB" id="A0AA37P7M0"/>
<comment type="caution">
    <text evidence="1">The sequence shown here is derived from an EMBL/GenBank/DDBJ whole genome shotgun (WGS) entry which is preliminary data.</text>
</comment>
<sequence>MKFTTNPRRKATANKPSLAAFPLEILVEIAGYVARDCIVLPETQSDLQYTTNRGESQSYWPWLP</sequence>
<organism evidence="1 2">
    <name type="scientific">Colletotrichum spaethianum</name>
    <dbReference type="NCBI Taxonomy" id="700344"/>
    <lineage>
        <taxon>Eukaryota</taxon>
        <taxon>Fungi</taxon>
        <taxon>Dikarya</taxon>
        <taxon>Ascomycota</taxon>
        <taxon>Pezizomycotina</taxon>
        <taxon>Sordariomycetes</taxon>
        <taxon>Hypocreomycetidae</taxon>
        <taxon>Glomerellales</taxon>
        <taxon>Glomerellaceae</taxon>
        <taxon>Colletotrichum</taxon>
        <taxon>Colletotrichum spaethianum species complex</taxon>
    </lineage>
</organism>
<protein>
    <submittedName>
        <fullName evidence="1">Uncharacterized protein</fullName>
    </submittedName>
</protein>
<accession>A0AA37P7M0</accession>
<evidence type="ECO:0000313" key="1">
    <source>
        <dbReference type="EMBL" id="GKT44614.1"/>
    </source>
</evidence>
<dbReference type="Proteomes" id="UP001055115">
    <property type="component" value="Unassembled WGS sequence"/>
</dbReference>
<name>A0AA37P7M0_9PEZI</name>
<reference evidence="1 2" key="1">
    <citation type="submission" date="2022-03" db="EMBL/GenBank/DDBJ databases">
        <title>Genome data of Colletotrichum spp.</title>
        <authorList>
            <person name="Utami Y.D."/>
            <person name="Hiruma K."/>
        </authorList>
    </citation>
    <scope>NUCLEOTIDE SEQUENCE [LARGE SCALE GENOMIC DNA]</scope>
    <source>
        <strain evidence="1 2">MAFF 239500</strain>
    </source>
</reference>
<gene>
    <name evidence="1" type="ORF">ColSpa_04795</name>
</gene>